<dbReference type="InterPro" id="IPR021109">
    <property type="entry name" value="Peptidase_aspartic_dom_sf"/>
</dbReference>
<dbReference type="PANTHER" id="PTHR33067:SF32">
    <property type="entry name" value="ASPARTIC PEPTIDASE DDI1-TYPE DOMAIN-CONTAINING PROTEIN"/>
    <property type="match status" value="1"/>
</dbReference>
<dbReference type="AlphaFoldDB" id="A0A2N9H3F2"/>
<gene>
    <name evidence="2" type="ORF">FSB_LOCUS36938</name>
</gene>
<evidence type="ECO:0000256" key="1">
    <source>
        <dbReference type="SAM" id="MobiDB-lite"/>
    </source>
</evidence>
<feature type="region of interest" description="Disordered" evidence="1">
    <location>
        <begin position="65"/>
        <end position="90"/>
    </location>
</feature>
<evidence type="ECO:0000313" key="2">
    <source>
        <dbReference type="EMBL" id="SPD09056.1"/>
    </source>
</evidence>
<accession>A0A2N9H3F2</accession>
<reference evidence="2" key="1">
    <citation type="submission" date="2018-02" db="EMBL/GenBank/DDBJ databases">
        <authorList>
            <person name="Cohen D.B."/>
            <person name="Kent A.D."/>
        </authorList>
    </citation>
    <scope>NUCLEOTIDE SEQUENCE</scope>
</reference>
<protein>
    <submittedName>
        <fullName evidence="2">Uncharacterized protein</fullName>
    </submittedName>
</protein>
<dbReference type="EMBL" id="OIVN01003135">
    <property type="protein sequence ID" value="SPD09056.1"/>
    <property type="molecule type" value="Genomic_DNA"/>
</dbReference>
<dbReference type="PANTHER" id="PTHR33067">
    <property type="entry name" value="RNA-DIRECTED DNA POLYMERASE-RELATED"/>
    <property type="match status" value="1"/>
</dbReference>
<dbReference type="InterPro" id="IPR036691">
    <property type="entry name" value="Endo/exonu/phosph_ase_sf"/>
</dbReference>
<sequence length="1157" mass="129781">MQPTAVKFTHLVFWIRVLNLPIKNMIREVGEDIGNEVGRFLEANVPDNGIGWGRYLRIKHREHHQQSGDDWDSHRNGDSGHGDSNDSVPIHSAALGVASGQVAEHGASSSRSNVSVQLELIPLISMEHDAPVRQFWPSTSTGYVRGTGTTGTKSPPTSAAPPVLLASRLSLGVASQQPVVIPGDNDATFSEINPRVQVLATLHGSMHVEIEPTNSIPNGGASIGGTSVVGIVGPRKWKKRARAHRSPSLILARTHGKRPLAACIDVAPQDDEVFWNPETIHDLHELGMSGCFGVDHHGYGGGLALLWDASVSLSIQNYSNHHIDAEVTQEDGVCWRITGFYGHSEVALRLNTWALPHQLHGLSTKPWLVLGDFNEMMALDEKWGREDWPLHQMVAFRDVLLFAITTENENFFDLNMLGSVRRDLKLLFKMLAWGVHVDGIAMYQVTQKIKNCRVSLLQWSWSHTRIRPRTISAKKVQLHELECQPKEYYDGGAINALRTEINGMMEKEKITWRQKSRVSWLREGDRNTKFFHECASQRRRTNTILGLRDSDDVWQENPMELERIAISYFQHVFSTSSPLTVAEVVSHVDAIGASCCKLEGAKEKKRGAEPQSSRLDWDIQQTRLESSILDSKAETLELKIKESSRLDEREGEAPPKAPKRTMYQLLHPTQSFIPSCIMFPLNAPHVEIKQALMAILPDFRGLENENPYVHVRAFEEVIDSFYAQNVIEIVKLRFFPFSLKDKAKDQNRSSTTTSGGSVFKLMEEDNMSAKISLLTKEIEALKPKESRGVNIVYTEGPMEACRICQEIDHTTSACKSLSRFLNVPKEQVVNTNKFKEVKSVTILRSGKEIGKGAPKANEKSKETLVERDKSGIVKSNDIEKCPFPAPFPQVLKFPKNLDVTSEILEHLHQVKVNLSLLHIIKQMPLYAKVIKDLCTVKRKYHVKKTAFLTEQLADRSVRKPRGVVEDVLVKVENFYYTVDFTILDIESTLHHSANILIILGRPFLATANALINCKNGRMKITFGSMTAKLNIFNMLEEEQVVVAEKLPRSKKKSLLAYSDAPKLGLKKTPKGLPCQSIEPHATSTMEVPSKISVDQEIEKVGEKTKFFERHKTKSRALHDTRFSKKLLNSFKGVALHVARLKSARGSNYSFRGSRSGG</sequence>
<dbReference type="Gene3D" id="3.60.10.10">
    <property type="entry name" value="Endonuclease/exonuclease/phosphatase"/>
    <property type="match status" value="1"/>
</dbReference>
<proteinExistence type="predicted"/>
<dbReference type="Gene3D" id="2.40.70.10">
    <property type="entry name" value="Acid Proteases"/>
    <property type="match status" value="1"/>
</dbReference>
<feature type="compositionally biased region" description="Basic and acidic residues" evidence="1">
    <location>
        <begin position="65"/>
        <end position="84"/>
    </location>
</feature>
<organism evidence="2">
    <name type="scientific">Fagus sylvatica</name>
    <name type="common">Beechnut</name>
    <dbReference type="NCBI Taxonomy" id="28930"/>
    <lineage>
        <taxon>Eukaryota</taxon>
        <taxon>Viridiplantae</taxon>
        <taxon>Streptophyta</taxon>
        <taxon>Embryophyta</taxon>
        <taxon>Tracheophyta</taxon>
        <taxon>Spermatophyta</taxon>
        <taxon>Magnoliopsida</taxon>
        <taxon>eudicotyledons</taxon>
        <taxon>Gunneridae</taxon>
        <taxon>Pentapetalae</taxon>
        <taxon>rosids</taxon>
        <taxon>fabids</taxon>
        <taxon>Fagales</taxon>
        <taxon>Fagaceae</taxon>
        <taxon>Fagus</taxon>
    </lineage>
</organism>
<dbReference type="SUPFAM" id="SSF56219">
    <property type="entry name" value="DNase I-like"/>
    <property type="match status" value="1"/>
</dbReference>
<name>A0A2N9H3F2_FAGSY</name>